<dbReference type="EMBL" id="CP048914">
    <property type="protein sequence ID" value="QMS84556.1"/>
    <property type="molecule type" value="Genomic_DNA"/>
</dbReference>
<protein>
    <submittedName>
        <fullName evidence="7">ABC transporter permease</fullName>
    </submittedName>
</protein>
<feature type="transmembrane region" description="Helical" evidence="5">
    <location>
        <begin position="108"/>
        <end position="136"/>
    </location>
</feature>
<name>A0A7L7KQQ7_9MOLU</name>
<feature type="transmembrane region" description="Helical" evidence="5">
    <location>
        <begin position="181"/>
        <end position="204"/>
    </location>
</feature>
<keyword evidence="4 5" id="KW-0472">Membrane</keyword>
<feature type="transmembrane region" description="Helical" evidence="5">
    <location>
        <begin position="148"/>
        <end position="169"/>
    </location>
</feature>
<accession>A0A7L7KQQ7</accession>
<keyword evidence="3 5" id="KW-1133">Transmembrane helix</keyword>
<dbReference type="PANTHER" id="PTHR43229:SF2">
    <property type="entry name" value="NODULATION PROTEIN J"/>
    <property type="match status" value="1"/>
</dbReference>
<gene>
    <name evidence="7" type="ORF">G4Z02_01930</name>
</gene>
<feature type="transmembrane region" description="Helical" evidence="5">
    <location>
        <begin position="20"/>
        <end position="40"/>
    </location>
</feature>
<evidence type="ECO:0000259" key="6">
    <source>
        <dbReference type="Pfam" id="PF01061"/>
    </source>
</evidence>
<dbReference type="RefSeq" id="WP_258878171.1">
    <property type="nucleotide sequence ID" value="NZ_CP048914.1"/>
</dbReference>
<dbReference type="KEGG" id="xcl:G4Z02_01930"/>
<dbReference type="AlphaFoldDB" id="A0A7L7KQQ7"/>
<evidence type="ECO:0000313" key="7">
    <source>
        <dbReference type="EMBL" id="QMS84556.1"/>
    </source>
</evidence>
<evidence type="ECO:0000313" key="8">
    <source>
        <dbReference type="Proteomes" id="UP000514720"/>
    </source>
</evidence>
<dbReference type="GO" id="GO:0016020">
    <property type="term" value="C:membrane"/>
    <property type="evidence" value="ECO:0007669"/>
    <property type="project" value="UniProtKB-SubCell"/>
</dbReference>
<dbReference type="PANTHER" id="PTHR43229">
    <property type="entry name" value="NODULATION PROTEIN J"/>
    <property type="match status" value="1"/>
</dbReference>
<dbReference type="GO" id="GO:0140359">
    <property type="term" value="F:ABC-type transporter activity"/>
    <property type="evidence" value="ECO:0007669"/>
    <property type="project" value="InterPro"/>
</dbReference>
<organism evidence="7 8">
    <name type="scientific">Candidatus Xianfuyuplasma coldseepsis</name>
    <dbReference type="NCBI Taxonomy" id="2782163"/>
    <lineage>
        <taxon>Bacteria</taxon>
        <taxon>Bacillati</taxon>
        <taxon>Mycoplasmatota</taxon>
        <taxon>Mollicutes</taxon>
        <taxon>Candidatus Izemoplasmatales</taxon>
        <taxon>Candidatus Izemoplasmataceae</taxon>
        <taxon>Candidatus Xianfuyuplasma</taxon>
    </lineage>
</organism>
<feature type="domain" description="ABC-2 type transporter transmembrane" evidence="6">
    <location>
        <begin position="4"/>
        <end position="227"/>
    </location>
</feature>
<keyword evidence="8" id="KW-1185">Reference proteome</keyword>
<dbReference type="InterPro" id="IPR013525">
    <property type="entry name" value="ABC2_TM"/>
</dbReference>
<sequence>MTILWQLVIRNLKLYLRDRAAVFFSFLSVIIILAMYILFLGKMQVDNLSSAYDGIDGIDWLVATWIMAGIVTVSCVTVPLGALGKLIDDRADNIINDFYTSPINRNTLALSYLMSAWVIGFIMVMLNFVIGQVYVLSQGGEFLSLLQYAQMLGLMMLIIMTFSIFFFYLSLFIRTQNAWGLLNTLIGTFIGFLGGIYIPIGVLGDNVATVMNLLPTAHAVTIVRQVYMAKAIDFVFDGVPIEHYNNYAQLYGVSITINGYEMQNWQMIVSLIVFMVIFYVLTILKLRNTKL</sequence>
<evidence type="ECO:0000256" key="3">
    <source>
        <dbReference type="ARBA" id="ARBA00022989"/>
    </source>
</evidence>
<dbReference type="InterPro" id="IPR051784">
    <property type="entry name" value="Nod_factor_ABC_transporter"/>
</dbReference>
<comment type="subcellular location">
    <subcellularLocation>
        <location evidence="1">Membrane</location>
        <topology evidence="1">Multi-pass membrane protein</topology>
    </subcellularLocation>
</comment>
<feature type="transmembrane region" description="Helical" evidence="5">
    <location>
        <begin position="265"/>
        <end position="284"/>
    </location>
</feature>
<keyword evidence="2 5" id="KW-0812">Transmembrane</keyword>
<reference evidence="7 8" key="1">
    <citation type="submission" date="2020-02" db="EMBL/GenBank/DDBJ databases">
        <authorList>
            <person name="Zheng R.K."/>
            <person name="Sun C.M."/>
        </authorList>
    </citation>
    <scope>NUCLEOTIDE SEQUENCE [LARGE SCALE GENOMIC DNA]</scope>
    <source>
        <strain evidence="8">zrk13</strain>
    </source>
</reference>
<evidence type="ECO:0000256" key="4">
    <source>
        <dbReference type="ARBA" id="ARBA00023136"/>
    </source>
</evidence>
<feature type="transmembrane region" description="Helical" evidence="5">
    <location>
        <begin position="60"/>
        <end position="87"/>
    </location>
</feature>
<dbReference type="Pfam" id="PF01061">
    <property type="entry name" value="ABC2_membrane"/>
    <property type="match status" value="1"/>
</dbReference>
<evidence type="ECO:0000256" key="1">
    <source>
        <dbReference type="ARBA" id="ARBA00004141"/>
    </source>
</evidence>
<proteinExistence type="predicted"/>
<evidence type="ECO:0000256" key="2">
    <source>
        <dbReference type="ARBA" id="ARBA00022692"/>
    </source>
</evidence>
<evidence type="ECO:0000256" key="5">
    <source>
        <dbReference type="SAM" id="Phobius"/>
    </source>
</evidence>
<dbReference type="Proteomes" id="UP000514720">
    <property type="component" value="Chromosome"/>
</dbReference>